<accession>A0A4P9XBT8</accession>
<dbReference type="STRING" id="1555241.A0A4P9XBT8"/>
<reference evidence="7" key="1">
    <citation type="journal article" date="2018" name="Nat. Microbiol.">
        <title>Leveraging single-cell genomics to expand the fungal tree of life.</title>
        <authorList>
            <person name="Ahrendt S.R."/>
            <person name="Quandt C.A."/>
            <person name="Ciobanu D."/>
            <person name="Clum A."/>
            <person name="Salamov A."/>
            <person name="Andreopoulos B."/>
            <person name="Cheng J.F."/>
            <person name="Woyke T."/>
            <person name="Pelin A."/>
            <person name="Henrissat B."/>
            <person name="Reynolds N.K."/>
            <person name="Benny G.L."/>
            <person name="Smith M.E."/>
            <person name="James T.Y."/>
            <person name="Grigoriev I.V."/>
        </authorList>
    </citation>
    <scope>NUCLEOTIDE SEQUENCE [LARGE SCALE GENOMIC DNA]</scope>
    <source>
        <strain evidence="7">ATCC 52028</strain>
    </source>
</reference>
<feature type="compositionally biased region" description="Low complexity" evidence="5">
    <location>
        <begin position="458"/>
        <end position="467"/>
    </location>
</feature>
<dbReference type="Proteomes" id="UP000274922">
    <property type="component" value="Unassembled WGS sequence"/>
</dbReference>
<sequence length="505" mass="52094">MNIGSRSTNDLLFMTFNQDYSCLAIGTRQGYRIYNCDPFGKCYGRSDGGIGIIEMLFCTSLVALVGAGSQAAFSPRRLQVSNTKRQSTICELTYPSAVLAVRLNRRRLVVMLETNIYLYDVSNMRVLHTLDTAPNPRAVCALSPSPDSCFLAYPTHGGAGSAAGEILLFDAIDLQAVHIIAAHKTPVAALAFNDDGTLLASASDKGTVIRIFAVPSGEKLYQFRRGSYPATIYSMAFRRDSSLLAVSSDTDTIHIFRLNKHGSKPSDAAGGSGGSGARGFGADPGADASLDASFGSAATGLSSTPLASVGSKVGAYILPDAISEMWEPQRDFASAKLPSPAAAGHHHHHPWHTAPPSLVALSAVEPHLLVVTADGDVFQYHVNLATGGECTLLKHIRVDMGDAAAAAAPAPAAGGPSGAPHTPSAASGAAAGSFPGPGAHGLGSTDARAPSSDSHHALGGLPPTSLGNSGGGGPASAEGSHDARGDDPSSGDRPHHDAGDDYFHY</sequence>
<dbReference type="SMART" id="SM00320">
    <property type="entry name" value="WD40"/>
    <property type="match status" value="2"/>
</dbReference>
<dbReference type="Pfam" id="PF21032">
    <property type="entry name" value="PROPPIN"/>
    <property type="match status" value="1"/>
</dbReference>
<protein>
    <recommendedName>
        <fullName evidence="8">WD40 repeat-like protein</fullName>
    </recommendedName>
</protein>
<dbReference type="InterPro" id="IPR015943">
    <property type="entry name" value="WD40/YVTN_repeat-like_dom_sf"/>
</dbReference>
<evidence type="ECO:0000313" key="7">
    <source>
        <dbReference type="Proteomes" id="UP000274922"/>
    </source>
</evidence>
<dbReference type="SUPFAM" id="SSF50978">
    <property type="entry name" value="WD40 repeat-like"/>
    <property type="match status" value="1"/>
</dbReference>
<gene>
    <name evidence="6" type="ORF">CXG81DRAFT_10246</name>
</gene>
<dbReference type="InterPro" id="IPR036322">
    <property type="entry name" value="WD40_repeat_dom_sf"/>
</dbReference>
<keyword evidence="7" id="KW-1185">Reference proteome</keyword>
<evidence type="ECO:0000256" key="4">
    <source>
        <dbReference type="PROSITE-ProRule" id="PRU00221"/>
    </source>
</evidence>
<feature type="compositionally biased region" description="Low complexity" evidence="5">
    <location>
        <begin position="408"/>
        <end position="437"/>
    </location>
</feature>
<dbReference type="InterPro" id="IPR048720">
    <property type="entry name" value="PROPPIN"/>
</dbReference>
<keyword evidence="1 4" id="KW-0853">WD repeat</keyword>
<feature type="region of interest" description="Disordered" evidence="5">
    <location>
        <begin position="263"/>
        <end position="282"/>
    </location>
</feature>
<comment type="similarity">
    <text evidence="3">Belongs to the WD repeat PROPPIN family.</text>
</comment>
<evidence type="ECO:0008006" key="8">
    <source>
        <dbReference type="Google" id="ProtNLM"/>
    </source>
</evidence>
<dbReference type="GO" id="GO:0005737">
    <property type="term" value="C:cytoplasm"/>
    <property type="evidence" value="ECO:0007669"/>
    <property type="project" value="UniProtKB-ARBA"/>
</dbReference>
<name>A0A4P9XBT8_9FUNG</name>
<dbReference type="PANTHER" id="PTHR11227">
    <property type="entry name" value="WD-REPEAT PROTEIN INTERACTING WITH PHOSPHOINOSIDES WIPI -RELATED"/>
    <property type="match status" value="1"/>
</dbReference>
<feature type="compositionally biased region" description="Gly residues" evidence="5">
    <location>
        <begin position="270"/>
        <end position="279"/>
    </location>
</feature>
<evidence type="ECO:0000256" key="2">
    <source>
        <dbReference type="ARBA" id="ARBA00022737"/>
    </source>
</evidence>
<evidence type="ECO:0000256" key="5">
    <source>
        <dbReference type="SAM" id="MobiDB-lite"/>
    </source>
</evidence>
<evidence type="ECO:0000256" key="1">
    <source>
        <dbReference type="ARBA" id="ARBA00022574"/>
    </source>
</evidence>
<dbReference type="AlphaFoldDB" id="A0A4P9XBT8"/>
<keyword evidence="2" id="KW-0677">Repeat</keyword>
<feature type="region of interest" description="Disordered" evidence="5">
    <location>
        <begin position="408"/>
        <end position="505"/>
    </location>
</feature>
<dbReference type="EMBL" id="ML014133">
    <property type="protein sequence ID" value="RKP02873.1"/>
    <property type="molecule type" value="Genomic_DNA"/>
</dbReference>
<evidence type="ECO:0000313" key="6">
    <source>
        <dbReference type="EMBL" id="RKP02873.1"/>
    </source>
</evidence>
<dbReference type="Gene3D" id="2.130.10.10">
    <property type="entry name" value="YVTN repeat-like/Quinoprotein amine dehydrogenase"/>
    <property type="match status" value="1"/>
</dbReference>
<dbReference type="InterPro" id="IPR001680">
    <property type="entry name" value="WD40_rpt"/>
</dbReference>
<dbReference type="PROSITE" id="PS50082">
    <property type="entry name" value="WD_REPEATS_2"/>
    <property type="match status" value="1"/>
</dbReference>
<proteinExistence type="inferred from homology"/>
<organism evidence="6 7">
    <name type="scientific">Caulochytrium protostelioides</name>
    <dbReference type="NCBI Taxonomy" id="1555241"/>
    <lineage>
        <taxon>Eukaryota</taxon>
        <taxon>Fungi</taxon>
        <taxon>Fungi incertae sedis</taxon>
        <taxon>Chytridiomycota</taxon>
        <taxon>Chytridiomycota incertae sedis</taxon>
        <taxon>Chytridiomycetes</taxon>
        <taxon>Caulochytriales</taxon>
        <taxon>Caulochytriaceae</taxon>
        <taxon>Caulochytrium</taxon>
    </lineage>
</organism>
<dbReference type="OrthoDB" id="1667587at2759"/>
<evidence type="ECO:0000256" key="3">
    <source>
        <dbReference type="ARBA" id="ARBA00025740"/>
    </source>
</evidence>
<feature type="compositionally biased region" description="Basic and acidic residues" evidence="5">
    <location>
        <begin position="479"/>
        <end position="505"/>
    </location>
</feature>
<feature type="repeat" description="WD" evidence="4">
    <location>
        <begin position="180"/>
        <end position="208"/>
    </location>
</feature>